<dbReference type="EMBL" id="BSSD01000014">
    <property type="protein sequence ID" value="GLW95432.1"/>
    <property type="molecule type" value="Genomic_DNA"/>
</dbReference>
<proteinExistence type="predicted"/>
<dbReference type="Proteomes" id="UP001165042">
    <property type="component" value="Unassembled WGS sequence"/>
</dbReference>
<accession>A0A9W6VBL4</accession>
<dbReference type="AlphaFoldDB" id="A0A9W6VBL4"/>
<organism evidence="1 2">
    <name type="scientific">Actinokineospora globicatena</name>
    <dbReference type="NCBI Taxonomy" id="103729"/>
    <lineage>
        <taxon>Bacteria</taxon>
        <taxon>Bacillati</taxon>
        <taxon>Actinomycetota</taxon>
        <taxon>Actinomycetes</taxon>
        <taxon>Pseudonocardiales</taxon>
        <taxon>Pseudonocardiaceae</taxon>
        <taxon>Actinokineospora</taxon>
    </lineage>
</organism>
<gene>
    <name evidence="1" type="ORF">Aglo03_62480</name>
</gene>
<evidence type="ECO:0000313" key="2">
    <source>
        <dbReference type="Proteomes" id="UP001165042"/>
    </source>
</evidence>
<name>A0A9W6VBL4_9PSEU</name>
<evidence type="ECO:0000313" key="1">
    <source>
        <dbReference type="EMBL" id="GLW95432.1"/>
    </source>
</evidence>
<protein>
    <submittedName>
        <fullName evidence="1">Uncharacterized protein</fullName>
    </submittedName>
</protein>
<keyword evidence="2" id="KW-1185">Reference proteome</keyword>
<dbReference type="RefSeq" id="WP_285613234.1">
    <property type="nucleotide sequence ID" value="NZ_BSSD01000014.1"/>
</dbReference>
<comment type="caution">
    <text evidence="1">The sequence shown here is derived from an EMBL/GenBank/DDBJ whole genome shotgun (WGS) entry which is preliminary data.</text>
</comment>
<reference evidence="1" key="1">
    <citation type="submission" date="2023-02" db="EMBL/GenBank/DDBJ databases">
        <title>Actinokineospora globicatena NBRC 15670.</title>
        <authorList>
            <person name="Ichikawa N."/>
            <person name="Sato H."/>
            <person name="Tonouchi N."/>
        </authorList>
    </citation>
    <scope>NUCLEOTIDE SEQUENCE</scope>
    <source>
        <strain evidence="1">NBRC 15670</strain>
    </source>
</reference>
<sequence>MAHTPLPGTRAAAIAPANNAISNAAELIAQAARLVRGLGKSSPLSRGQQNDVLAGVMEADMAVKDLLMAMVDATHYTRTLTPSVGLNHQIEIVAEDITVVAVGHRKLADKLVQISERITRLPRQLEEPRD</sequence>